<name>A0A1R4B697_9VIBR</name>
<reference evidence="3 4" key="1">
    <citation type="submission" date="2017-02" db="EMBL/GenBank/DDBJ databases">
        <authorList>
            <person name="Peterson S.W."/>
        </authorList>
    </citation>
    <scope>NUCLEOTIDE SEQUENCE [LARGE SCALE GENOMIC DNA]</scope>
    <source>
        <strain evidence="3 4">CECT 9027</strain>
    </source>
</reference>
<dbReference type="STRING" id="1918946.VPAL9027_02428"/>
<accession>A0A1R4B697</accession>
<protein>
    <recommendedName>
        <fullName evidence="2">DUF4168 domain-containing protein</fullName>
    </recommendedName>
</protein>
<evidence type="ECO:0000313" key="4">
    <source>
        <dbReference type="Proteomes" id="UP000189475"/>
    </source>
</evidence>
<dbReference type="EMBL" id="FUFT01000005">
    <property type="protein sequence ID" value="SJL84444.1"/>
    <property type="molecule type" value="Genomic_DNA"/>
</dbReference>
<dbReference type="Gene3D" id="1.20.120.1190">
    <property type="match status" value="1"/>
</dbReference>
<feature type="domain" description="DUF4168" evidence="2">
    <location>
        <begin position="44"/>
        <end position="119"/>
    </location>
</feature>
<feature type="signal peptide" evidence="1">
    <location>
        <begin position="1"/>
        <end position="23"/>
    </location>
</feature>
<keyword evidence="4" id="KW-1185">Reference proteome</keyword>
<evidence type="ECO:0000259" key="2">
    <source>
        <dbReference type="Pfam" id="PF13767"/>
    </source>
</evidence>
<dbReference type="RefSeq" id="WP_077314808.1">
    <property type="nucleotide sequence ID" value="NZ_AP024888.1"/>
</dbReference>
<feature type="chain" id="PRO_5013272320" description="DUF4168 domain-containing protein" evidence="1">
    <location>
        <begin position="24"/>
        <end position="126"/>
    </location>
</feature>
<dbReference type="InterPro" id="IPR025433">
    <property type="entry name" value="DUF4168"/>
</dbReference>
<dbReference type="OrthoDB" id="5787313at2"/>
<sequence>MRQLALIALATALGAGVTTSAMAADTQQTAQPQAKAQQQQVDVSDKQLSKFVEAQKSVNTIRKSAISKLSKTEEKDAMQKIQQQANQNMVESVKDSGLSVEDYNTIARALQSDKGLRERLMKIQQG</sequence>
<dbReference type="AlphaFoldDB" id="A0A1R4B697"/>
<dbReference type="Proteomes" id="UP000189475">
    <property type="component" value="Unassembled WGS sequence"/>
</dbReference>
<organism evidence="3 4">
    <name type="scientific">Vibrio palustris</name>
    <dbReference type="NCBI Taxonomy" id="1918946"/>
    <lineage>
        <taxon>Bacteria</taxon>
        <taxon>Pseudomonadati</taxon>
        <taxon>Pseudomonadota</taxon>
        <taxon>Gammaproteobacteria</taxon>
        <taxon>Vibrionales</taxon>
        <taxon>Vibrionaceae</taxon>
        <taxon>Vibrio</taxon>
    </lineage>
</organism>
<keyword evidence="1" id="KW-0732">Signal</keyword>
<gene>
    <name evidence="3" type="ORF">VPAL9027_02428</name>
</gene>
<dbReference type="Pfam" id="PF13767">
    <property type="entry name" value="DUF4168"/>
    <property type="match status" value="1"/>
</dbReference>
<evidence type="ECO:0000256" key="1">
    <source>
        <dbReference type="SAM" id="SignalP"/>
    </source>
</evidence>
<proteinExistence type="predicted"/>
<evidence type="ECO:0000313" key="3">
    <source>
        <dbReference type="EMBL" id="SJL84444.1"/>
    </source>
</evidence>